<feature type="compositionally biased region" description="Basic and acidic residues" evidence="10">
    <location>
        <begin position="296"/>
        <end position="311"/>
    </location>
</feature>
<evidence type="ECO:0000256" key="4">
    <source>
        <dbReference type="ARBA" id="ARBA00022618"/>
    </source>
</evidence>
<keyword evidence="3" id="KW-0158">Chromosome</keyword>
<dbReference type="GO" id="GO:0045132">
    <property type="term" value="P:meiotic chromosome segregation"/>
    <property type="evidence" value="ECO:0007669"/>
    <property type="project" value="InterPro"/>
</dbReference>
<keyword evidence="14" id="KW-1185">Reference proteome</keyword>
<name>A0A9P4IK56_9PEZI</name>
<dbReference type="Pfam" id="PF07558">
    <property type="entry name" value="Shugoshin_N"/>
    <property type="match status" value="1"/>
</dbReference>
<dbReference type="GO" id="GO:0051301">
    <property type="term" value="P:cell division"/>
    <property type="evidence" value="ECO:0007669"/>
    <property type="project" value="UniProtKB-KW"/>
</dbReference>
<evidence type="ECO:0000313" key="13">
    <source>
        <dbReference type="EMBL" id="KAF2100804.1"/>
    </source>
</evidence>
<proteinExistence type="inferred from homology"/>
<evidence type="ECO:0008006" key="15">
    <source>
        <dbReference type="Google" id="ProtNLM"/>
    </source>
</evidence>
<comment type="caution">
    <text evidence="13">The sequence shown here is derived from an EMBL/GenBank/DDBJ whole genome shotgun (WGS) entry which is preliminary data.</text>
</comment>
<feature type="compositionally biased region" description="Basic and acidic residues" evidence="10">
    <location>
        <begin position="495"/>
        <end position="507"/>
    </location>
</feature>
<sequence>METDKKAATVKRRFIRQNRELAKHNSAQSMRIRTLESETSRLLAENLSLREQVADLQNQLEGRRGRHGPSADIVSSVKDKLEAKMQEFGLLLAELDITARPSTTTARRKTAETSSLVEWRAVASAAAAEAGVDGRLPSIREDKPFPRRTLNAEEIRDIVNASESPDIGPPPVAHFPDEDPIKFDPPSVLQSSSAEDEQIPDALSTSMSVNLETRRKRRDGQPRIDIRRMTVFQSPPTEESADVLSEHAAQGVSQVLPIRAGAKRKLSTREVEEKQDDAVTISKEAFQFSRRVSSARTERQRSDDGEKKQKETIAPALPEKSSSKTSQVTERKVLGSKSVNTDPVNSPKKLPKEKSGEELMDLKKSIAVSALDERRARERKPKAAPESRPQTVVDDVPLPPPHRADIVLDAASLPPETPAALDIFSPPSTESSAPPPRDTPEPNLTYGDAQATSRPGRRARAQVNYAEPSLNTKMRRPGKELVDAVGRGGRPTVIKPERTTKRERQDGDTSIEDWTRLPTESASSKEREGELIGEVNSPLQNKVALSRAQEQHADEEPEPQRMDPRIDLGVLDLTAISGPASITSAMRKRLGRPSQVLPAVISEADVEGMTDEKRDSLAIFDFDESSPQGSQPSSSEKLRNKLDASKARSSRRHSSVPSMLAASDATAANGGATEGLIRSKTMTNLTRPSSRVGTSTSGTAAGESLNVARRERVAARRRSMML</sequence>
<feature type="compositionally biased region" description="Polar residues" evidence="10">
    <location>
        <begin position="680"/>
        <end position="699"/>
    </location>
</feature>
<keyword evidence="6 9" id="KW-0175">Coiled coil</keyword>
<dbReference type="InterPro" id="IPR011515">
    <property type="entry name" value="Shugoshin_C"/>
</dbReference>
<evidence type="ECO:0000256" key="8">
    <source>
        <dbReference type="ARBA" id="ARBA00023328"/>
    </source>
</evidence>
<evidence type="ECO:0000256" key="3">
    <source>
        <dbReference type="ARBA" id="ARBA00022454"/>
    </source>
</evidence>
<dbReference type="GO" id="GO:0000779">
    <property type="term" value="C:condensed chromosome, centromeric region"/>
    <property type="evidence" value="ECO:0007669"/>
    <property type="project" value="UniProtKB-ARBA"/>
</dbReference>
<feature type="compositionally biased region" description="Basic and acidic residues" evidence="10">
    <location>
        <begin position="549"/>
        <end position="564"/>
    </location>
</feature>
<feature type="compositionally biased region" description="Basic and acidic residues" evidence="10">
    <location>
        <begin position="219"/>
        <end position="228"/>
    </location>
</feature>
<reference evidence="13" key="1">
    <citation type="journal article" date="2020" name="Stud. Mycol.">
        <title>101 Dothideomycetes genomes: a test case for predicting lifestyles and emergence of pathogens.</title>
        <authorList>
            <person name="Haridas S."/>
            <person name="Albert R."/>
            <person name="Binder M."/>
            <person name="Bloem J."/>
            <person name="Labutti K."/>
            <person name="Salamov A."/>
            <person name="Andreopoulos B."/>
            <person name="Baker S."/>
            <person name="Barry K."/>
            <person name="Bills G."/>
            <person name="Bluhm B."/>
            <person name="Cannon C."/>
            <person name="Castanera R."/>
            <person name="Culley D."/>
            <person name="Daum C."/>
            <person name="Ezra D."/>
            <person name="Gonzalez J."/>
            <person name="Henrissat B."/>
            <person name="Kuo A."/>
            <person name="Liang C."/>
            <person name="Lipzen A."/>
            <person name="Lutzoni F."/>
            <person name="Magnuson J."/>
            <person name="Mondo S."/>
            <person name="Nolan M."/>
            <person name="Ohm R."/>
            <person name="Pangilinan J."/>
            <person name="Park H.-J."/>
            <person name="Ramirez L."/>
            <person name="Alfaro M."/>
            <person name="Sun H."/>
            <person name="Tritt A."/>
            <person name="Yoshinaga Y."/>
            <person name="Zwiers L.-H."/>
            <person name="Turgeon B."/>
            <person name="Goodwin S."/>
            <person name="Spatafora J."/>
            <person name="Crous P."/>
            <person name="Grigoriev I."/>
        </authorList>
    </citation>
    <scope>NUCLEOTIDE SEQUENCE</scope>
    <source>
        <strain evidence="13">CBS 133067</strain>
    </source>
</reference>
<evidence type="ECO:0000256" key="5">
    <source>
        <dbReference type="ARBA" id="ARBA00022829"/>
    </source>
</evidence>
<organism evidence="13 14">
    <name type="scientific">Rhizodiscina lignyota</name>
    <dbReference type="NCBI Taxonomy" id="1504668"/>
    <lineage>
        <taxon>Eukaryota</taxon>
        <taxon>Fungi</taxon>
        <taxon>Dikarya</taxon>
        <taxon>Ascomycota</taxon>
        <taxon>Pezizomycotina</taxon>
        <taxon>Dothideomycetes</taxon>
        <taxon>Pleosporomycetidae</taxon>
        <taxon>Aulographales</taxon>
        <taxon>Rhizodiscinaceae</taxon>
        <taxon>Rhizodiscina</taxon>
    </lineage>
</organism>
<feature type="compositionally biased region" description="Low complexity" evidence="10">
    <location>
        <begin position="625"/>
        <end position="635"/>
    </location>
</feature>
<keyword evidence="5" id="KW-0159">Chromosome partition</keyword>
<keyword evidence="8" id="KW-0137">Centromere</keyword>
<dbReference type="GO" id="GO:0005634">
    <property type="term" value="C:nucleus"/>
    <property type="evidence" value="ECO:0007669"/>
    <property type="project" value="InterPro"/>
</dbReference>
<evidence type="ECO:0000256" key="2">
    <source>
        <dbReference type="ARBA" id="ARBA00010845"/>
    </source>
</evidence>
<dbReference type="OrthoDB" id="5394106at2759"/>
<dbReference type="AlphaFoldDB" id="A0A9P4IK56"/>
<feature type="domain" description="Shugoshin N-terminal coiled-coil" evidence="12">
    <location>
        <begin position="10"/>
        <end position="53"/>
    </location>
</feature>
<feature type="compositionally biased region" description="Low complexity" evidence="10">
    <location>
        <begin position="661"/>
        <end position="671"/>
    </location>
</feature>
<feature type="region of interest" description="Disordered" evidence="10">
    <location>
        <begin position="621"/>
        <end position="706"/>
    </location>
</feature>
<gene>
    <name evidence="13" type="ORF">NA57DRAFT_74401</name>
</gene>
<dbReference type="Proteomes" id="UP000799772">
    <property type="component" value="Unassembled WGS sequence"/>
</dbReference>
<feature type="region of interest" description="Disordered" evidence="10">
    <location>
        <begin position="160"/>
        <end position="245"/>
    </location>
</feature>
<evidence type="ECO:0000256" key="9">
    <source>
        <dbReference type="SAM" id="Coils"/>
    </source>
</evidence>
<accession>A0A9P4IK56</accession>
<evidence type="ECO:0000256" key="7">
    <source>
        <dbReference type="ARBA" id="ARBA00023306"/>
    </source>
</evidence>
<feature type="region of interest" description="Disordered" evidence="10">
    <location>
        <begin position="288"/>
        <end position="564"/>
    </location>
</feature>
<protein>
    <recommendedName>
        <fullName evidence="15">Shugoshin C-terminal domain-containing protein</fullName>
    </recommendedName>
</protein>
<evidence type="ECO:0000256" key="10">
    <source>
        <dbReference type="SAM" id="MobiDB-lite"/>
    </source>
</evidence>
<dbReference type="Pfam" id="PF07557">
    <property type="entry name" value="Shugoshin_C"/>
    <property type="match status" value="1"/>
</dbReference>
<evidence type="ECO:0000256" key="6">
    <source>
        <dbReference type="ARBA" id="ARBA00023054"/>
    </source>
</evidence>
<dbReference type="EMBL" id="ML978124">
    <property type="protein sequence ID" value="KAF2100804.1"/>
    <property type="molecule type" value="Genomic_DNA"/>
</dbReference>
<feature type="coiled-coil region" evidence="9">
    <location>
        <begin position="32"/>
        <end position="59"/>
    </location>
</feature>
<feature type="compositionally biased region" description="Basic and acidic residues" evidence="10">
    <location>
        <begin position="371"/>
        <end position="385"/>
    </location>
</feature>
<evidence type="ECO:0000259" key="11">
    <source>
        <dbReference type="Pfam" id="PF07557"/>
    </source>
</evidence>
<feature type="domain" description="Shugoshin C-terminal" evidence="11">
    <location>
        <begin position="453"/>
        <end position="476"/>
    </location>
</feature>
<evidence type="ECO:0000259" key="12">
    <source>
        <dbReference type="Pfam" id="PF07558"/>
    </source>
</evidence>
<keyword evidence="7" id="KW-0131">Cell cycle</keyword>
<evidence type="ECO:0000256" key="1">
    <source>
        <dbReference type="ARBA" id="ARBA00004584"/>
    </source>
</evidence>
<feature type="compositionally biased region" description="Basic and acidic residues" evidence="10">
    <location>
        <begin position="636"/>
        <end position="646"/>
    </location>
</feature>
<keyword evidence="4" id="KW-0132">Cell division</keyword>
<evidence type="ECO:0000313" key="14">
    <source>
        <dbReference type="Proteomes" id="UP000799772"/>
    </source>
</evidence>
<comment type="subcellular location">
    <subcellularLocation>
        <location evidence="1">Chromosome</location>
        <location evidence="1">Centromere</location>
    </subcellularLocation>
</comment>
<comment type="similarity">
    <text evidence="2">Belongs to the shugoshin family.</text>
</comment>
<feature type="compositionally biased region" description="Basic and acidic residues" evidence="10">
    <location>
        <begin position="350"/>
        <end position="364"/>
    </location>
</feature>
<dbReference type="InterPro" id="IPR011516">
    <property type="entry name" value="Shugoshin_N"/>
</dbReference>